<comment type="caution">
    <text evidence="2">The sequence shown here is derived from an EMBL/GenBank/DDBJ whole genome shotgun (WGS) entry which is preliminary data.</text>
</comment>
<dbReference type="Proteomes" id="UP001066276">
    <property type="component" value="Chromosome 8"/>
</dbReference>
<accession>A0AAV7NE40</accession>
<evidence type="ECO:0000313" key="3">
    <source>
        <dbReference type="Proteomes" id="UP001066276"/>
    </source>
</evidence>
<dbReference type="AlphaFoldDB" id="A0AAV7NE40"/>
<protein>
    <recommendedName>
        <fullName evidence="4">SCAN box domain-containing protein</fullName>
    </recommendedName>
</protein>
<dbReference type="EMBL" id="JANPWB010000012">
    <property type="protein sequence ID" value="KAJ1114241.1"/>
    <property type="molecule type" value="Genomic_DNA"/>
</dbReference>
<gene>
    <name evidence="2" type="ORF">NDU88_002480</name>
</gene>
<sequence length="197" mass="22457">MLGGKTASKPPGKLSRQLLFSEALRHQKVLPAEEHPLPPPSNMADATQSKAMDRILQEIPAVGVSWKLAEPDPKGDLGSLAQGPPPAWGPSFPPRPGPPVEQQWTTDRRLLEELNLHPRQEWRYLQLKHCLHQGANTIRRWLKTSPVVTYLKAWGQHRGIMAGLYEVLIRQLYSQPLLDKLRLQWQDRLQRTLDLED</sequence>
<organism evidence="2 3">
    <name type="scientific">Pleurodeles waltl</name>
    <name type="common">Iberian ribbed newt</name>
    <dbReference type="NCBI Taxonomy" id="8319"/>
    <lineage>
        <taxon>Eukaryota</taxon>
        <taxon>Metazoa</taxon>
        <taxon>Chordata</taxon>
        <taxon>Craniata</taxon>
        <taxon>Vertebrata</taxon>
        <taxon>Euteleostomi</taxon>
        <taxon>Amphibia</taxon>
        <taxon>Batrachia</taxon>
        <taxon>Caudata</taxon>
        <taxon>Salamandroidea</taxon>
        <taxon>Salamandridae</taxon>
        <taxon>Pleurodelinae</taxon>
        <taxon>Pleurodeles</taxon>
    </lineage>
</organism>
<evidence type="ECO:0000313" key="2">
    <source>
        <dbReference type="EMBL" id="KAJ1114241.1"/>
    </source>
</evidence>
<evidence type="ECO:0000256" key="1">
    <source>
        <dbReference type="SAM" id="MobiDB-lite"/>
    </source>
</evidence>
<feature type="region of interest" description="Disordered" evidence="1">
    <location>
        <begin position="73"/>
        <end position="102"/>
    </location>
</feature>
<proteinExistence type="predicted"/>
<feature type="compositionally biased region" description="Pro residues" evidence="1">
    <location>
        <begin position="83"/>
        <end position="99"/>
    </location>
</feature>
<reference evidence="2" key="1">
    <citation type="journal article" date="2022" name="bioRxiv">
        <title>Sequencing and chromosome-scale assembly of the giantPleurodeles waltlgenome.</title>
        <authorList>
            <person name="Brown T."/>
            <person name="Elewa A."/>
            <person name="Iarovenko S."/>
            <person name="Subramanian E."/>
            <person name="Araus A.J."/>
            <person name="Petzold A."/>
            <person name="Susuki M."/>
            <person name="Suzuki K.-i.T."/>
            <person name="Hayashi T."/>
            <person name="Toyoda A."/>
            <person name="Oliveira C."/>
            <person name="Osipova E."/>
            <person name="Leigh N.D."/>
            <person name="Simon A."/>
            <person name="Yun M.H."/>
        </authorList>
    </citation>
    <scope>NUCLEOTIDE SEQUENCE</scope>
    <source>
        <strain evidence="2">20211129_DDA</strain>
        <tissue evidence="2">Liver</tissue>
    </source>
</reference>
<name>A0AAV7NE40_PLEWA</name>
<evidence type="ECO:0008006" key="4">
    <source>
        <dbReference type="Google" id="ProtNLM"/>
    </source>
</evidence>
<keyword evidence="3" id="KW-1185">Reference proteome</keyword>
<feature type="region of interest" description="Disordered" evidence="1">
    <location>
        <begin position="25"/>
        <end position="50"/>
    </location>
</feature>